<dbReference type="CDD" id="cd03801">
    <property type="entry name" value="GT4_PimA-like"/>
    <property type="match status" value="1"/>
</dbReference>
<dbReference type="PANTHER" id="PTHR12526">
    <property type="entry name" value="GLYCOSYLTRANSFERASE"/>
    <property type="match status" value="1"/>
</dbReference>
<dbReference type="RefSeq" id="WP_011813578.1">
    <property type="nucleotide sequence ID" value="NC_008789.1"/>
</dbReference>
<dbReference type="AlphaFoldDB" id="A1WV43"/>
<dbReference type="KEGG" id="hha:Hhal_0777"/>
<dbReference type="Proteomes" id="UP000000647">
    <property type="component" value="Chromosome"/>
</dbReference>
<dbReference type="eggNOG" id="COG0438">
    <property type="taxonomic scope" value="Bacteria"/>
</dbReference>
<dbReference type="Pfam" id="PF13439">
    <property type="entry name" value="Glyco_transf_4"/>
    <property type="match status" value="1"/>
</dbReference>
<organism evidence="4 5">
    <name type="scientific">Halorhodospira halophila (strain DSM 244 / SL1)</name>
    <name type="common">Ectothiorhodospira halophila (strain DSM 244 / SL1)</name>
    <dbReference type="NCBI Taxonomy" id="349124"/>
    <lineage>
        <taxon>Bacteria</taxon>
        <taxon>Pseudomonadati</taxon>
        <taxon>Pseudomonadota</taxon>
        <taxon>Gammaproteobacteria</taxon>
        <taxon>Chromatiales</taxon>
        <taxon>Ectothiorhodospiraceae</taxon>
        <taxon>Halorhodospira</taxon>
    </lineage>
</organism>
<keyword evidence="5" id="KW-1185">Reference proteome</keyword>
<evidence type="ECO:0000313" key="4">
    <source>
        <dbReference type="EMBL" id="ABM61555.1"/>
    </source>
</evidence>
<proteinExistence type="predicted"/>
<evidence type="ECO:0000259" key="3">
    <source>
        <dbReference type="Pfam" id="PF13439"/>
    </source>
</evidence>
<sequence>MRIAYLSSSTIPSDSANSIHVMKMCQAIARLGHDVRLIAPDRLDTLRAQAATCPHVFYGVEDNFTIHREHWPSIKGRGYWYGLRAARAAKRWGAELAYGRNTAACFFAAQLGLPVLYESHFPINDSGRLQRALFRRLIRSRHFRGLAVITHALKEHYEHHWPELKGRITVAPDGADPLDDSMEPIPLASDEKRLQVGYAGNLYPGKGMEVVLPLARQCPWADFHVIGGTAEDLSAWLGSEHRPSNLRCHGRQPPSEVPRYLLAMDVLLLPNQKHVSTQGGNTDIGRWTSPLKAFEYMAAGRAILCSDVPVLREVAVHGRNALLCSPDQVDDWATALESLRDDPDLRKHLGKRARRELEETYTWTARAERALTATPGTDGHPSRR</sequence>
<evidence type="ECO:0000313" key="5">
    <source>
        <dbReference type="Proteomes" id="UP000000647"/>
    </source>
</evidence>
<dbReference type="SUPFAM" id="SSF53756">
    <property type="entry name" value="UDP-Glycosyltransferase/glycogen phosphorylase"/>
    <property type="match status" value="1"/>
</dbReference>
<dbReference type="HOGENOM" id="CLU_009583_2_2_6"/>
<evidence type="ECO:0000256" key="1">
    <source>
        <dbReference type="SAM" id="MobiDB-lite"/>
    </source>
</evidence>
<dbReference type="EMBL" id="CP000544">
    <property type="protein sequence ID" value="ABM61555.1"/>
    <property type="molecule type" value="Genomic_DNA"/>
</dbReference>
<feature type="domain" description="Glycosyltransferase subfamily 4-like N-terminal" evidence="3">
    <location>
        <begin position="19"/>
        <end position="177"/>
    </location>
</feature>
<name>A1WV43_HALHL</name>
<dbReference type="InterPro" id="IPR028098">
    <property type="entry name" value="Glyco_trans_4-like_N"/>
</dbReference>
<accession>A1WV43</accession>
<keyword evidence="4" id="KW-0808">Transferase</keyword>
<dbReference type="Pfam" id="PF00534">
    <property type="entry name" value="Glycos_transf_1"/>
    <property type="match status" value="1"/>
</dbReference>
<dbReference type="GO" id="GO:0016757">
    <property type="term" value="F:glycosyltransferase activity"/>
    <property type="evidence" value="ECO:0007669"/>
    <property type="project" value="InterPro"/>
</dbReference>
<dbReference type="STRING" id="349124.Hhal_0777"/>
<dbReference type="GO" id="GO:1901135">
    <property type="term" value="P:carbohydrate derivative metabolic process"/>
    <property type="evidence" value="ECO:0007669"/>
    <property type="project" value="UniProtKB-ARBA"/>
</dbReference>
<gene>
    <name evidence="4" type="ordered locus">Hhal_0777</name>
</gene>
<reference evidence="5" key="1">
    <citation type="submission" date="2006-12" db="EMBL/GenBank/DDBJ databases">
        <title>Complete sequence of Halorhodospira halophila SL1.</title>
        <authorList>
            <consortium name="US DOE Joint Genome Institute"/>
            <person name="Copeland A."/>
            <person name="Lucas S."/>
            <person name="Lapidus A."/>
            <person name="Barry K."/>
            <person name="Detter J.C."/>
            <person name="Glavina del Rio T."/>
            <person name="Hammon N."/>
            <person name="Israni S."/>
            <person name="Dalin E."/>
            <person name="Tice H."/>
            <person name="Pitluck S."/>
            <person name="Saunders E."/>
            <person name="Brettin T."/>
            <person name="Bruce D."/>
            <person name="Han C."/>
            <person name="Tapia R."/>
            <person name="Schmutz J."/>
            <person name="Larimer F."/>
            <person name="Land M."/>
            <person name="Hauser L."/>
            <person name="Kyrpides N."/>
            <person name="Mikhailova N."/>
            <person name="Hoff W."/>
            <person name="Richardson P."/>
        </authorList>
    </citation>
    <scope>NUCLEOTIDE SEQUENCE [LARGE SCALE GENOMIC DNA]</scope>
    <source>
        <strain evidence="5">DSM 244 / SL1</strain>
    </source>
</reference>
<dbReference type="Gene3D" id="3.40.50.2000">
    <property type="entry name" value="Glycogen Phosphorylase B"/>
    <property type="match status" value="2"/>
</dbReference>
<feature type="domain" description="Glycosyl transferase family 1" evidence="2">
    <location>
        <begin position="187"/>
        <end position="355"/>
    </location>
</feature>
<feature type="region of interest" description="Disordered" evidence="1">
    <location>
        <begin position="365"/>
        <end position="384"/>
    </location>
</feature>
<evidence type="ECO:0000259" key="2">
    <source>
        <dbReference type="Pfam" id="PF00534"/>
    </source>
</evidence>
<dbReference type="InterPro" id="IPR001296">
    <property type="entry name" value="Glyco_trans_1"/>
</dbReference>
<protein>
    <submittedName>
        <fullName evidence="4">Glycosyl transferase, group 1</fullName>
    </submittedName>
</protein>
<dbReference type="CAZy" id="GT4">
    <property type="family name" value="Glycosyltransferase Family 4"/>
</dbReference>
<reference evidence="4 5" key="2">
    <citation type="journal article" date="2013" name="Stand. Genomic Sci.">
        <title>Complete genome sequence of Halorhodospira halophila SL1.</title>
        <authorList>
            <person name="Challacombe J.F."/>
            <person name="Majid S."/>
            <person name="Deole R."/>
            <person name="Brettin T.S."/>
            <person name="Bruce D."/>
            <person name="Delano S.F."/>
            <person name="Detter J.C."/>
            <person name="Gleasner C.D."/>
            <person name="Han C.S."/>
            <person name="Misra M."/>
            <person name="Reitenga K.G."/>
            <person name="Mikhailova N."/>
            <person name="Woyke T."/>
            <person name="Pitluck S."/>
            <person name="Nolan M."/>
            <person name="Land M.L."/>
            <person name="Saunders E."/>
            <person name="Tapia R."/>
            <person name="Lapidus A."/>
            <person name="Ivanova N."/>
            <person name="Hoff W.D."/>
        </authorList>
    </citation>
    <scope>NUCLEOTIDE SEQUENCE [LARGE SCALE GENOMIC DNA]</scope>
    <source>
        <strain evidence="5">DSM 244 / SL1</strain>
    </source>
</reference>